<keyword evidence="4 6" id="KW-1133">Transmembrane helix</keyword>
<organism evidence="7 8">
    <name type="scientific">Gordonibacter urolithinfaciens</name>
    <dbReference type="NCBI Taxonomy" id="1335613"/>
    <lineage>
        <taxon>Bacteria</taxon>
        <taxon>Bacillati</taxon>
        <taxon>Actinomycetota</taxon>
        <taxon>Coriobacteriia</taxon>
        <taxon>Eggerthellales</taxon>
        <taxon>Eggerthellaceae</taxon>
        <taxon>Gordonibacter</taxon>
    </lineage>
</organism>
<proteinExistence type="predicted"/>
<evidence type="ECO:0000256" key="2">
    <source>
        <dbReference type="ARBA" id="ARBA00022475"/>
    </source>
</evidence>
<evidence type="ECO:0000256" key="5">
    <source>
        <dbReference type="ARBA" id="ARBA00023136"/>
    </source>
</evidence>
<evidence type="ECO:0000256" key="6">
    <source>
        <dbReference type="SAM" id="Phobius"/>
    </source>
</evidence>
<feature type="transmembrane region" description="Helical" evidence="6">
    <location>
        <begin position="111"/>
        <end position="131"/>
    </location>
</feature>
<dbReference type="InterPro" id="IPR050833">
    <property type="entry name" value="Poly_Biosynth_Transport"/>
</dbReference>
<feature type="transmembrane region" description="Helical" evidence="6">
    <location>
        <begin position="281"/>
        <end position="307"/>
    </location>
</feature>
<sequence>MGHNVLFQYGLQIAKYLFPFITLPYLTRVLGPEVYAVRAYILAAMTFMQVLLDYGFNSFGTKAIAECSSDRARIGFETSRIVLLRGALVVVGAVLLAAVTPFVTIMAENPAYVAIAYAGICFKATLPDFVFQGLEDMGIITKRFVVSQTVATVLTFVLVRNPQDLLWVPALEGLASFIAFAWSWDNVLRVRKIAIVRVGAGDLLFGFRQSTVFFLSNAATTVFTALTTLMIGIFISDPAEVSYWSVAMTAITAIQSLYTPITNSLYPHMVKRRDFALLKRLLIVGMAAVSVGSIAFACLSDVVMWILGGEQFVGGSYVVAMVSPVLWFSYPAMLLGFPVLAAVGQVRQLTVSSTVSALFHILGLAFLAFGGWLTIANVAVLRCLTEAVMLGLRVFYVARYFGEHDDGKAFQQ</sequence>
<feature type="transmembrane region" description="Helical" evidence="6">
    <location>
        <begin position="319"/>
        <end position="343"/>
    </location>
</feature>
<feature type="transmembrane region" description="Helical" evidence="6">
    <location>
        <begin position="35"/>
        <end position="52"/>
    </location>
</feature>
<keyword evidence="3 6" id="KW-0812">Transmembrane</keyword>
<evidence type="ECO:0000313" key="8">
    <source>
        <dbReference type="Proteomes" id="UP000468327"/>
    </source>
</evidence>
<dbReference type="PANTHER" id="PTHR30250">
    <property type="entry name" value="PST FAMILY PREDICTED COLANIC ACID TRANSPORTER"/>
    <property type="match status" value="1"/>
</dbReference>
<accession>A0A6N8IF17</accession>
<dbReference type="AlphaFoldDB" id="A0A6N8IF17"/>
<name>A0A6N8IF17_9ACTN</name>
<dbReference type="EMBL" id="WPOC01000004">
    <property type="protein sequence ID" value="MVN14398.1"/>
    <property type="molecule type" value="Genomic_DNA"/>
</dbReference>
<evidence type="ECO:0000256" key="1">
    <source>
        <dbReference type="ARBA" id="ARBA00004651"/>
    </source>
</evidence>
<comment type="caution">
    <text evidence="7">The sequence shown here is derived from an EMBL/GenBank/DDBJ whole genome shotgun (WGS) entry which is preliminary data.</text>
</comment>
<feature type="transmembrane region" description="Helical" evidence="6">
    <location>
        <begin position="82"/>
        <end position="105"/>
    </location>
</feature>
<dbReference type="InterPro" id="IPR002797">
    <property type="entry name" value="Polysacc_synth"/>
</dbReference>
<dbReference type="Proteomes" id="UP000468327">
    <property type="component" value="Unassembled WGS sequence"/>
</dbReference>
<dbReference type="GO" id="GO:0005886">
    <property type="term" value="C:plasma membrane"/>
    <property type="evidence" value="ECO:0007669"/>
    <property type="project" value="UniProtKB-SubCell"/>
</dbReference>
<feature type="transmembrane region" description="Helical" evidence="6">
    <location>
        <begin position="355"/>
        <end position="373"/>
    </location>
</feature>
<dbReference type="PANTHER" id="PTHR30250:SF11">
    <property type="entry name" value="O-ANTIGEN TRANSPORTER-RELATED"/>
    <property type="match status" value="1"/>
</dbReference>
<feature type="transmembrane region" description="Helical" evidence="6">
    <location>
        <begin position="241"/>
        <end position="261"/>
    </location>
</feature>
<evidence type="ECO:0000256" key="4">
    <source>
        <dbReference type="ARBA" id="ARBA00022989"/>
    </source>
</evidence>
<protein>
    <submittedName>
        <fullName evidence="7">Oligosaccharide flippase family protein</fullName>
    </submittedName>
</protein>
<keyword evidence="8" id="KW-1185">Reference proteome</keyword>
<feature type="transmembrane region" description="Helical" evidence="6">
    <location>
        <begin position="212"/>
        <end position="235"/>
    </location>
</feature>
<keyword evidence="2" id="KW-1003">Cell membrane</keyword>
<keyword evidence="5 6" id="KW-0472">Membrane</keyword>
<dbReference type="Pfam" id="PF01943">
    <property type="entry name" value="Polysacc_synt"/>
    <property type="match status" value="1"/>
</dbReference>
<comment type="subcellular location">
    <subcellularLocation>
        <location evidence="1">Cell membrane</location>
        <topology evidence="1">Multi-pass membrane protein</topology>
    </subcellularLocation>
</comment>
<gene>
    <name evidence="7" type="ORF">GO738_03370</name>
</gene>
<evidence type="ECO:0000313" key="7">
    <source>
        <dbReference type="EMBL" id="MVN14398.1"/>
    </source>
</evidence>
<reference evidence="7 8" key="1">
    <citation type="submission" date="2019-11" db="EMBL/GenBank/DDBJ databases">
        <title>Whole genome shotgun sequencing (WGS) data from Adlercreutzia equolifaciens ResAG-91, Eggerthella lenta MRI-F36, MRI-F37, MRI-F40, ResAG-49, ResAG-88, ResAG-121, ResAG-145, and Gordonibacter sp. ResAG-5, ResAG-26, ResAG-43, ResAG-50, ResAG-59.</title>
        <authorList>
            <person name="Stoll D.A."/>
            <person name="Danylec N."/>
            <person name="Franz C.M.A.P."/>
            <person name="Huch M."/>
        </authorList>
    </citation>
    <scope>NUCLEOTIDE SEQUENCE [LARGE SCALE GENOMIC DNA]</scope>
    <source>
        <strain evidence="7 8">ResAG-59</strain>
    </source>
</reference>
<feature type="transmembrane region" description="Helical" evidence="6">
    <location>
        <begin position="165"/>
        <end position="184"/>
    </location>
</feature>
<evidence type="ECO:0000256" key="3">
    <source>
        <dbReference type="ARBA" id="ARBA00022692"/>
    </source>
</evidence>